<reference evidence="3 4" key="1">
    <citation type="submission" date="2015-01" db="EMBL/GenBank/DDBJ databases">
        <title>The Genome Sequence of Rhinocladiella mackenzie CBS 650.93.</title>
        <authorList>
            <consortium name="The Broad Institute Genomics Platform"/>
            <person name="Cuomo C."/>
            <person name="de Hoog S."/>
            <person name="Gorbushina A."/>
            <person name="Stielow B."/>
            <person name="Teixiera M."/>
            <person name="Abouelleil A."/>
            <person name="Chapman S.B."/>
            <person name="Priest M."/>
            <person name="Young S.K."/>
            <person name="Wortman J."/>
            <person name="Nusbaum C."/>
            <person name="Birren B."/>
        </authorList>
    </citation>
    <scope>NUCLEOTIDE SEQUENCE [LARGE SCALE GENOMIC DNA]</scope>
    <source>
        <strain evidence="3 4">CBS 650.93</strain>
    </source>
</reference>
<comment type="similarity">
    <text evidence="1">Belongs to the short-chain dehydrogenases/reductases (SDR) family.</text>
</comment>
<dbReference type="PRINTS" id="PR00080">
    <property type="entry name" value="SDRFAMILY"/>
</dbReference>
<protein>
    <submittedName>
        <fullName evidence="3">Uncharacterized protein</fullName>
    </submittedName>
</protein>
<dbReference type="VEuPathDB" id="FungiDB:Z518_00409"/>
<keyword evidence="2" id="KW-0560">Oxidoreductase</keyword>
<accession>A0A0D2JIS7</accession>
<dbReference type="SUPFAM" id="SSF51735">
    <property type="entry name" value="NAD(P)-binding Rossmann-fold domains"/>
    <property type="match status" value="1"/>
</dbReference>
<dbReference type="RefSeq" id="XP_013276466.1">
    <property type="nucleotide sequence ID" value="XM_013421012.1"/>
</dbReference>
<dbReference type="InterPro" id="IPR036291">
    <property type="entry name" value="NAD(P)-bd_dom_sf"/>
</dbReference>
<dbReference type="GO" id="GO:0016614">
    <property type="term" value="F:oxidoreductase activity, acting on CH-OH group of donors"/>
    <property type="evidence" value="ECO:0007669"/>
    <property type="project" value="UniProtKB-ARBA"/>
</dbReference>
<dbReference type="OrthoDB" id="47007at2759"/>
<evidence type="ECO:0000313" key="4">
    <source>
        <dbReference type="Proteomes" id="UP000053617"/>
    </source>
</evidence>
<dbReference type="PRINTS" id="PR00081">
    <property type="entry name" value="GDHRDH"/>
</dbReference>
<name>A0A0D2JIS7_9EURO</name>
<dbReference type="AlphaFoldDB" id="A0A0D2JIS7"/>
<dbReference type="NCBIfam" id="NF009385">
    <property type="entry name" value="PRK12744.1"/>
    <property type="match status" value="1"/>
</dbReference>
<dbReference type="HOGENOM" id="CLU_010194_1_3_1"/>
<dbReference type="EMBL" id="KN847475">
    <property type="protein sequence ID" value="KIX09330.1"/>
    <property type="molecule type" value="Genomic_DNA"/>
</dbReference>
<sequence length="272" mass="29272">MSLSGKITLITGGCKNLGALIATLFAADGAHLALHYNSSASKSSADQLTTDLTSKYPNITVKTYQGDLTTASSVAALFDAVSKDFNGKLDIVINTVGKVLKKPLSDVSEAEYDEMFAVNSKAAFFITQEAAKRVGEGGKIINTVTSLLAAYTPLYTSYQGSKAPVEFFTKGLSKELMPKKISVNAVAPGPMDTPFFYGQETPEAVAFHKSNAIGGRLTLVEDIAPIFKFLCTEGAWINGTLLTYPHQQRRRKHNPALFLSLTQPAIYLIMTS</sequence>
<dbReference type="Pfam" id="PF13561">
    <property type="entry name" value="adh_short_C2"/>
    <property type="match status" value="1"/>
</dbReference>
<dbReference type="Proteomes" id="UP000053617">
    <property type="component" value="Unassembled WGS sequence"/>
</dbReference>
<dbReference type="PANTHER" id="PTHR48107:SF7">
    <property type="entry name" value="RE15974P"/>
    <property type="match status" value="1"/>
</dbReference>
<dbReference type="GeneID" id="25288480"/>
<dbReference type="Gene3D" id="3.40.50.720">
    <property type="entry name" value="NAD(P)-binding Rossmann-like Domain"/>
    <property type="match status" value="1"/>
</dbReference>
<proteinExistence type="inferred from homology"/>
<gene>
    <name evidence="3" type="ORF">Z518_00409</name>
</gene>
<organism evidence="3 4">
    <name type="scientific">Rhinocladiella mackenziei CBS 650.93</name>
    <dbReference type="NCBI Taxonomy" id="1442369"/>
    <lineage>
        <taxon>Eukaryota</taxon>
        <taxon>Fungi</taxon>
        <taxon>Dikarya</taxon>
        <taxon>Ascomycota</taxon>
        <taxon>Pezizomycotina</taxon>
        <taxon>Eurotiomycetes</taxon>
        <taxon>Chaetothyriomycetidae</taxon>
        <taxon>Chaetothyriales</taxon>
        <taxon>Herpotrichiellaceae</taxon>
        <taxon>Rhinocladiella</taxon>
    </lineage>
</organism>
<dbReference type="InterPro" id="IPR002347">
    <property type="entry name" value="SDR_fam"/>
</dbReference>
<evidence type="ECO:0000256" key="2">
    <source>
        <dbReference type="ARBA" id="ARBA00023002"/>
    </source>
</evidence>
<keyword evidence="4" id="KW-1185">Reference proteome</keyword>
<evidence type="ECO:0000313" key="3">
    <source>
        <dbReference type="EMBL" id="KIX09330.1"/>
    </source>
</evidence>
<dbReference type="PANTHER" id="PTHR48107">
    <property type="entry name" value="NADPH-DEPENDENT ALDEHYDE REDUCTASE-LIKE PROTEIN, CHLOROPLASTIC-RELATED"/>
    <property type="match status" value="1"/>
</dbReference>
<evidence type="ECO:0000256" key="1">
    <source>
        <dbReference type="ARBA" id="ARBA00006484"/>
    </source>
</evidence>
<dbReference type="STRING" id="1442369.A0A0D2JIS7"/>